<dbReference type="eggNOG" id="ENOG502SICU">
    <property type="taxonomic scope" value="Eukaryota"/>
</dbReference>
<accession>B5RUC1</accession>
<proteinExistence type="predicted"/>
<dbReference type="VEuPathDB" id="FungiDB:DEHA2F08118g"/>
<gene>
    <name evidence="2" type="ordered locus">DEHA2F08118g</name>
</gene>
<keyword evidence="1" id="KW-0732">Signal</keyword>
<name>B5RUC1_DEBHA</name>
<dbReference type="RefSeq" id="XP_002770773.1">
    <property type="nucleotide sequence ID" value="XM_002770727.1"/>
</dbReference>
<evidence type="ECO:0000256" key="1">
    <source>
        <dbReference type="SAM" id="SignalP"/>
    </source>
</evidence>
<dbReference type="HOGENOM" id="CLU_034353_1_1_1"/>
<dbReference type="InParanoid" id="B5RUC1"/>
<dbReference type="KEGG" id="dha:DEHA2F08118g"/>
<dbReference type="Proteomes" id="UP000000599">
    <property type="component" value="Chromosome F"/>
</dbReference>
<dbReference type="EMBL" id="CR382138">
    <property type="protein sequence ID" value="CAR66299.1"/>
    <property type="molecule type" value="Genomic_DNA"/>
</dbReference>
<dbReference type="OMA" id="WFMAGNE"/>
<sequence length="364" mass="41262">MRLLSFVIILSWISWVVAESCTGEQKLNLEDFQFVEHSNENLDGLSEKLKSREVSLTKVIEDGNHKLTKASPWEYSAVKDAIQWESKDGFDDLNTKKWVPQGISSSADAYDKGDWNGKEAWIVSWHNEDDTSVRVTFVDKETNKYRHVLLVYPTAKDDFGPVQIHAGGIAWYGDKLYVVDTDIGLRMFDLSTIWEVDDGSKIGKDGTKYTAASYKYVIPQISYYKLTPQRDFKFSYVALDRTSTPYSLIVGEYRTASSGKKTRLVKWNLDSENRKLKSKTASFGYCIGQPRMQGAVSVGEKVYISVSNEKNPGDLYTWTAGSKPKRESSFFPPSPEDLAYNKHGNELYGLTEGIGKRYILTYGL</sequence>
<dbReference type="STRING" id="284592.B5RUC1"/>
<feature type="signal peptide" evidence="1">
    <location>
        <begin position="1"/>
        <end position="18"/>
    </location>
</feature>
<dbReference type="GeneID" id="8998916"/>
<evidence type="ECO:0000313" key="2">
    <source>
        <dbReference type="EMBL" id="CAR66299.1"/>
    </source>
</evidence>
<feature type="chain" id="PRO_5002837618" evidence="1">
    <location>
        <begin position="19"/>
        <end position="364"/>
    </location>
</feature>
<reference evidence="2 3" key="1">
    <citation type="journal article" date="2004" name="Nature">
        <title>Genome evolution in yeasts.</title>
        <authorList>
            <consortium name="Genolevures"/>
            <person name="Dujon B."/>
            <person name="Sherman D."/>
            <person name="Fischer G."/>
            <person name="Durrens P."/>
            <person name="Casaregola S."/>
            <person name="Lafontaine I."/>
            <person name="de Montigny J."/>
            <person name="Marck C."/>
            <person name="Neuveglise C."/>
            <person name="Talla E."/>
            <person name="Goffard N."/>
            <person name="Frangeul L."/>
            <person name="Aigle M."/>
            <person name="Anthouard V."/>
            <person name="Babour A."/>
            <person name="Barbe V."/>
            <person name="Barnay S."/>
            <person name="Blanchin S."/>
            <person name="Beckerich J.M."/>
            <person name="Beyne E."/>
            <person name="Bleykasten C."/>
            <person name="Boisrame A."/>
            <person name="Boyer J."/>
            <person name="Cattolico L."/>
            <person name="Confanioleri F."/>
            <person name="de Daruvar A."/>
            <person name="Despons L."/>
            <person name="Fabre E."/>
            <person name="Fairhead C."/>
            <person name="Ferry-Dumazet H."/>
            <person name="Groppi A."/>
            <person name="Hantraye F."/>
            <person name="Hennequin C."/>
            <person name="Jauniaux N."/>
            <person name="Joyet P."/>
            <person name="Kachouri R."/>
            <person name="Kerrest A."/>
            <person name="Koszul R."/>
            <person name="Lemaire M."/>
            <person name="Lesur I."/>
            <person name="Ma L."/>
            <person name="Muller H."/>
            <person name="Nicaud J.M."/>
            <person name="Nikolski M."/>
            <person name="Oztas S."/>
            <person name="Ozier-Kalogeropoulos O."/>
            <person name="Pellenz S."/>
            <person name="Potier S."/>
            <person name="Richard G.F."/>
            <person name="Straub M.L."/>
            <person name="Suleau A."/>
            <person name="Swennene D."/>
            <person name="Tekaia F."/>
            <person name="Wesolowski-Louvel M."/>
            <person name="Westhof E."/>
            <person name="Wirth B."/>
            <person name="Zeniou-Meyer M."/>
            <person name="Zivanovic I."/>
            <person name="Bolotin-Fukuhara M."/>
            <person name="Thierry A."/>
            <person name="Bouchier C."/>
            <person name="Caudron B."/>
            <person name="Scarpelli C."/>
            <person name="Gaillardin C."/>
            <person name="Weissenbach J."/>
            <person name="Wincker P."/>
            <person name="Souciet J.L."/>
        </authorList>
    </citation>
    <scope>NUCLEOTIDE SEQUENCE [LARGE SCALE GENOMIC DNA]</scope>
    <source>
        <strain evidence="3">ATCC 36239 / CBS 767 / BCRC 21394 / JCM 1990 / NBRC 0083 / IGC 2968</strain>
    </source>
</reference>
<keyword evidence="3" id="KW-1185">Reference proteome</keyword>
<protein>
    <submittedName>
        <fullName evidence="2">DEHA2F08118p</fullName>
    </submittedName>
</protein>
<dbReference type="SUPFAM" id="SSF69304">
    <property type="entry name" value="Tricorn protease N-terminal domain"/>
    <property type="match status" value="1"/>
</dbReference>
<dbReference type="OrthoDB" id="9983241at2759"/>
<evidence type="ECO:0000313" key="3">
    <source>
        <dbReference type="Proteomes" id="UP000000599"/>
    </source>
</evidence>
<organism evidence="2 3">
    <name type="scientific">Debaryomyces hansenii (strain ATCC 36239 / CBS 767 / BCRC 21394 / JCM 1990 / NBRC 0083 / IGC 2968)</name>
    <name type="common">Yeast</name>
    <name type="synonym">Torulaspora hansenii</name>
    <dbReference type="NCBI Taxonomy" id="284592"/>
    <lineage>
        <taxon>Eukaryota</taxon>
        <taxon>Fungi</taxon>
        <taxon>Dikarya</taxon>
        <taxon>Ascomycota</taxon>
        <taxon>Saccharomycotina</taxon>
        <taxon>Pichiomycetes</taxon>
        <taxon>Debaryomycetaceae</taxon>
        <taxon>Debaryomyces</taxon>
    </lineage>
</organism>
<dbReference type="AlphaFoldDB" id="B5RUC1"/>